<name>F9S1X0_9VIBR</name>
<evidence type="ECO:0000313" key="3">
    <source>
        <dbReference type="Proteomes" id="UP000004605"/>
    </source>
</evidence>
<gene>
    <name evidence="2" type="ORF">VII00023_08074</name>
</gene>
<accession>F9S1X0</accession>
<evidence type="ECO:0000256" key="1">
    <source>
        <dbReference type="SAM" id="Phobius"/>
    </source>
</evidence>
<proteinExistence type="predicted"/>
<keyword evidence="1" id="KW-0472">Membrane</keyword>
<dbReference type="EMBL" id="AFWF01000119">
    <property type="protein sequence ID" value="EGU40875.1"/>
    <property type="molecule type" value="Genomic_DNA"/>
</dbReference>
<keyword evidence="1" id="KW-1133">Transmembrane helix</keyword>
<keyword evidence="3" id="KW-1185">Reference proteome</keyword>
<keyword evidence="1" id="KW-0812">Transmembrane</keyword>
<feature type="transmembrane region" description="Helical" evidence="1">
    <location>
        <begin position="269"/>
        <end position="294"/>
    </location>
</feature>
<sequence>MLAKLNVALKKANESYPNNNDFNIKIDNKTSLIVNKAAENAAKNAISKSAQLFISGFSSSLTDGINKFNLADAQSLSCNIKEEKTTSYVFATWQNTFNFAIKKHQEMQDVLVENVKKSDVFRSLSSKEQVDVLKSLQQAQDNDRNQLVAAKLAKLKECLASMFNEEQLLSQLEYKMENPSFFDKMGGFFNGNQSRKMADVITFTDKYKASVIEGIGQLQNDPLLSSLPETEIKEAISEFISSLPTKRLIDKATGLLPEKMTTRDCIKRAFNSTGSTILGVVSIGGAGAITAGIVTGLSTGGIAAIVGGALGLIVAGGLLAKRLYNEFNEKSAIEKAYKHVDSLKEQLENVIAIQRER</sequence>
<dbReference type="RefSeq" id="WP_006712086.1">
    <property type="nucleotide sequence ID" value="NZ_AFWF01000119.1"/>
</dbReference>
<evidence type="ECO:0000313" key="2">
    <source>
        <dbReference type="EMBL" id="EGU40875.1"/>
    </source>
</evidence>
<organism evidence="2 3">
    <name type="scientific">Vibrio ichthyoenteri ATCC 700023</name>
    <dbReference type="NCBI Taxonomy" id="870968"/>
    <lineage>
        <taxon>Bacteria</taxon>
        <taxon>Pseudomonadati</taxon>
        <taxon>Pseudomonadota</taxon>
        <taxon>Gammaproteobacteria</taxon>
        <taxon>Vibrionales</taxon>
        <taxon>Vibrionaceae</taxon>
        <taxon>Vibrio</taxon>
    </lineage>
</organism>
<dbReference type="Proteomes" id="UP000004605">
    <property type="component" value="Unassembled WGS sequence"/>
</dbReference>
<protein>
    <submittedName>
        <fullName evidence="2">Uncharacterized protein</fullName>
    </submittedName>
</protein>
<reference evidence="2 3" key="1">
    <citation type="journal article" date="2012" name="Int. J. Syst. Evol. Microbiol.">
        <title>Vibrio caribbeanicus sp. nov., isolated from the marine sponge Scleritoderma cyanea.</title>
        <authorList>
            <person name="Hoffmann M."/>
            <person name="Monday S.R."/>
            <person name="Allard M.W."/>
            <person name="Strain E.A."/>
            <person name="Whittaker P."/>
            <person name="Naum M."/>
            <person name="McCarthy P.J."/>
            <person name="Lopez J.V."/>
            <person name="Fischer M."/>
            <person name="Brown E.W."/>
        </authorList>
    </citation>
    <scope>NUCLEOTIDE SEQUENCE [LARGE SCALE GENOMIC DNA]</scope>
    <source>
        <strain evidence="2 3">ATCC 700023</strain>
    </source>
</reference>
<dbReference type="AlphaFoldDB" id="F9S1X0"/>
<feature type="transmembrane region" description="Helical" evidence="1">
    <location>
        <begin position="300"/>
        <end position="320"/>
    </location>
</feature>
<comment type="caution">
    <text evidence="2">The sequence shown here is derived from an EMBL/GenBank/DDBJ whole genome shotgun (WGS) entry which is preliminary data.</text>
</comment>